<keyword evidence="6" id="KW-0521">NADP</keyword>
<feature type="domain" description="RmlD-like substrate binding" evidence="7">
    <location>
        <begin position="1"/>
        <end position="288"/>
    </location>
</feature>
<dbReference type="CDD" id="cd05254">
    <property type="entry name" value="dTDP_HR_like_SDR_e"/>
    <property type="match status" value="1"/>
</dbReference>
<dbReference type="InParanoid" id="A0A1M6IJ60"/>
<dbReference type="GO" id="GO:0008831">
    <property type="term" value="F:dTDP-4-dehydrorhamnose reductase activity"/>
    <property type="evidence" value="ECO:0007669"/>
    <property type="project" value="UniProtKB-EC"/>
</dbReference>
<comment type="function">
    <text evidence="6">Catalyzes the reduction of dTDP-6-deoxy-L-lyxo-4-hexulose to yield dTDP-L-rhamnose.</text>
</comment>
<protein>
    <recommendedName>
        <fullName evidence="4 6">dTDP-4-dehydrorhamnose reductase</fullName>
        <ecNumber evidence="3 6">1.1.1.133</ecNumber>
    </recommendedName>
</protein>
<keyword evidence="9" id="KW-1185">Reference proteome</keyword>
<evidence type="ECO:0000259" key="7">
    <source>
        <dbReference type="Pfam" id="PF04321"/>
    </source>
</evidence>
<dbReference type="SUPFAM" id="SSF51735">
    <property type="entry name" value="NAD(P)-binding Rossmann-fold domains"/>
    <property type="match status" value="1"/>
</dbReference>
<dbReference type="InterPro" id="IPR029903">
    <property type="entry name" value="RmlD-like-bd"/>
</dbReference>
<gene>
    <name evidence="8" type="ORF">SAMN02745181_1829</name>
</gene>
<proteinExistence type="inferred from homology"/>
<dbReference type="FunCoup" id="A0A1M6IJ60">
    <property type="interactions" value="411"/>
</dbReference>
<dbReference type="Pfam" id="PF04321">
    <property type="entry name" value="RmlD_sub_bind"/>
    <property type="match status" value="1"/>
</dbReference>
<name>A0A1M6IJ60_9BACT</name>
<dbReference type="AlphaFoldDB" id="A0A1M6IJ60"/>
<dbReference type="Gene3D" id="3.90.25.10">
    <property type="entry name" value="UDP-galactose 4-epimerase, domain 1"/>
    <property type="match status" value="1"/>
</dbReference>
<evidence type="ECO:0000256" key="4">
    <source>
        <dbReference type="ARBA" id="ARBA00017099"/>
    </source>
</evidence>
<dbReference type="InterPro" id="IPR036291">
    <property type="entry name" value="NAD(P)-bd_dom_sf"/>
</dbReference>
<evidence type="ECO:0000256" key="1">
    <source>
        <dbReference type="ARBA" id="ARBA00004781"/>
    </source>
</evidence>
<reference evidence="8 9" key="1">
    <citation type="submission" date="2016-11" db="EMBL/GenBank/DDBJ databases">
        <authorList>
            <person name="Jaros S."/>
            <person name="Januszkiewicz K."/>
            <person name="Wedrychowicz H."/>
        </authorList>
    </citation>
    <scope>NUCLEOTIDE SEQUENCE [LARGE SCALE GENOMIC DNA]</scope>
    <source>
        <strain evidence="8 9">DSM 18772</strain>
    </source>
</reference>
<comment type="catalytic activity">
    <reaction evidence="5">
        <text>dTDP-beta-L-rhamnose + NADP(+) = dTDP-4-dehydro-beta-L-rhamnose + NADPH + H(+)</text>
        <dbReference type="Rhea" id="RHEA:21796"/>
        <dbReference type="ChEBI" id="CHEBI:15378"/>
        <dbReference type="ChEBI" id="CHEBI:57510"/>
        <dbReference type="ChEBI" id="CHEBI:57783"/>
        <dbReference type="ChEBI" id="CHEBI:58349"/>
        <dbReference type="ChEBI" id="CHEBI:62830"/>
        <dbReference type="EC" id="1.1.1.133"/>
    </reaction>
</comment>
<dbReference type="PANTHER" id="PTHR10491:SF4">
    <property type="entry name" value="METHIONINE ADENOSYLTRANSFERASE 2 SUBUNIT BETA"/>
    <property type="match status" value="1"/>
</dbReference>
<evidence type="ECO:0000313" key="8">
    <source>
        <dbReference type="EMBL" id="SHJ34448.1"/>
    </source>
</evidence>
<dbReference type="InterPro" id="IPR005913">
    <property type="entry name" value="dTDP_dehydrorham_reduct"/>
</dbReference>
<dbReference type="EMBL" id="FQYR01000003">
    <property type="protein sequence ID" value="SHJ34448.1"/>
    <property type="molecule type" value="Genomic_DNA"/>
</dbReference>
<evidence type="ECO:0000256" key="6">
    <source>
        <dbReference type="RuleBase" id="RU364082"/>
    </source>
</evidence>
<dbReference type="UniPathway" id="UPA00124"/>
<evidence type="ECO:0000256" key="2">
    <source>
        <dbReference type="ARBA" id="ARBA00010944"/>
    </source>
</evidence>
<evidence type="ECO:0000256" key="5">
    <source>
        <dbReference type="ARBA" id="ARBA00048200"/>
    </source>
</evidence>
<organism evidence="8 9">
    <name type="scientific">Rubritalea squalenifaciens DSM 18772</name>
    <dbReference type="NCBI Taxonomy" id="1123071"/>
    <lineage>
        <taxon>Bacteria</taxon>
        <taxon>Pseudomonadati</taxon>
        <taxon>Verrucomicrobiota</taxon>
        <taxon>Verrucomicrobiia</taxon>
        <taxon>Verrucomicrobiales</taxon>
        <taxon>Rubritaleaceae</taxon>
        <taxon>Rubritalea</taxon>
    </lineage>
</organism>
<keyword evidence="6" id="KW-0560">Oxidoreductase</keyword>
<dbReference type="OrthoDB" id="9803892at2"/>
<dbReference type="PANTHER" id="PTHR10491">
    <property type="entry name" value="DTDP-4-DEHYDRORHAMNOSE REDUCTASE"/>
    <property type="match status" value="1"/>
</dbReference>
<evidence type="ECO:0000256" key="3">
    <source>
        <dbReference type="ARBA" id="ARBA00012929"/>
    </source>
</evidence>
<dbReference type="GO" id="GO:0019305">
    <property type="term" value="P:dTDP-rhamnose biosynthetic process"/>
    <property type="evidence" value="ECO:0007669"/>
    <property type="project" value="UniProtKB-UniPathway"/>
</dbReference>
<comment type="pathway">
    <text evidence="1 6">Carbohydrate biosynthesis; dTDP-L-rhamnose biosynthesis.</text>
</comment>
<dbReference type="Proteomes" id="UP000184510">
    <property type="component" value="Unassembled WGS sequence"/>
</dbReference>
<dbReference type="EC" id="1.1.1.133" evidence="3 6"/>
<evidence type="ECO:0000313" key="9">
    <source>
        <dbReference type="Proteomes" id="UP000184510"/>
    </source>
</evidence>
<dbReference type="STRING" id="1123071.SAMN02745181_1829"/>
<dbReference type="RefSeq" id="WP_143183415.1">
    <property type="nucleotide sequence ID" value="NZ_FQYR01000003.1"/>
</dbReference>
<accession>A0A1M6IJ60</accession>
<comment type="similarity">
    <text evidence="2 6">Belongs to the dTDP-4-dehydrorhamnose reductase family.</text>
</comment>
<dbReference type="Gene3D" id="3.40.50.720">
    <property type="entry name" value="NAD(P)-binding Rossmann-like Domain"/>
    <property type="match status" value="1"/>
</dbReference>
<sequence length="295" mass="32703">MKYLVIGAKGLLGEAFTRLLKESQCDVRSLSRDEVDLADGTHLARHLRNCEFDVLLNCAGMTGLEQCLNQPDLATSINAKAPQIMAEECASRSAKMVHFSTDYVFDGEQEGWCDESSGTNPINHYGVTKLEGECAVMHAHPSAIVARVSWIFGPGRKTFVDQVLRQMTAEDWPGTYISDKYSVPNYSDDLVKMCTHLLAEGFSGLVHLTSTGPQVSWLQYAQEVISAAEELGLVSAKISAPRSSKMVDIEAFRARRPRWTAMRSTRLVSSGLEVPDWRVGLRSYLKGLKRVEGNR</sequence>